<evidence type="ECO:0000313" key="1">
    <source>
        <dbReference type="EMBL" id="KIQ02990.1"/>
    </source>
</evidence>
<proteinExistence type="predicted"/>
<name>A0A0D0L006_AGRTU</name>
<protein>
    <submittedName>
        <fullName evidence="1">Uncharacterized protein</fullName>
    </submittedName>
</protein>
<dbReference type="AlphaFoldDB" id="A0A0D0L006"/>
<dbReference type="EMBL" id="JXQV01000009">
    <property type="protein sequence ID" value="KIQ02990.1"/>
    <property type="molecule type" value="Genomic_DNA"/>
</dbReference>
<accession>A0A0D0L006</accession>
<organism evidence="1 2">
    <name type="scientific">Agrobacterium tumefaciens</name>
    <dbReference type="NCBI Taxonomy" id="358"/>
    <lineage>
        <taxon>Bacteria</taxon>
        <taxon>Pseudomonadati</taxon>
        <taxon>Pseudomonadota</taxon>
        <taxon>Alphaproteobacteria</taxon>
        <taxon>Hyphomicrobiales</taxon>
        <taxon>Rhizobiaceae</taxon>
        <taxon>Rhizobium/Agrobacterium group</taxon>
        <taxon>Agrobacterium</taxon>
        <taxon>Agrobacterium tumefaciens complex</taxon>
    </lineage>
</organism>
<sequence>MNAIDLANAGFAAGKYGVEKTLISNGFGTWRQQIVLDVDQLFHHRIATQLGIAANTNSKRSALVWMRQTVRRSDDESVVRELSDLLADLPQTCWSIDWNASQF</sequence>
<gene>
    <name evidence="1" type="ORF">RU07_10485</name>
</gene>
<dbReference type="Proteomes" id="UP000035017">
    <property type="component" value="Unassembled WGS sequence"/>
</dbReference>
<comment type="caution">
    <text evidence="1">The sequence shown here is derived from an EMBL/GenBank/DDBJ whole genome shotgun (WGS) entry which is preliminary data.</text>
</comment>
<reference evidence="1 2" key="1">
    <citation type="submission" date="2014-12" db="EMBL/GenBank/DDBJ databases">
        <title>16Stimator: statistical estimation of ribosomal gene copy numbers from draft genome assemblies.</title>
        <authorList>
            <person name="Perisin M.A."/>
            <person name="Vetter M."/>
            <person name="Gilbert J.A."/>
            <person name="Bergelson J."/>
        </authorList>
    </citation>
    <scope>NUCLEOTIDE SEQUENCE [LARGE SCALE GENOMIC DNA]</scope>
    <source>
        <strain evidence="1 2">MEJ076</strain>
    </source>
</reference>
<evidence type="ECO:0000313" key="2">
    <source>
        <dbReference type="Proteomes" id="UP000035017"/>
    </source>
</evidence>